<reference evidence="2 3" key="1">
    <citation type="journal article" date="2019" name="Genome Biol. Evol.">
        <title>Insights into the evolution of the New World diploid cottons (Gossypium, subgenus Houzingenia) based on genome sequencing.</title>
        <authorList>
            <person name="Grover C.E."/>
            <person name="Arick M.A. 2nd"/>
            <person name="Thrash A."/>
            <person name="Conover J.L."/>
            <person name="Sanders W.S."/>
            <person name="Peterson D.G."/>
            <person name="Frelichowski J.E."/>
            <person name="Scheffler J.A."/>
            <person name="Scheffler B.E."/>
            <person name="Wendel J.F."/>
        </authorList>
    </citation>
    <scope>NUCLEOTIDE SEQUENCE [LARGE SCALE GENOMIC DNA]</scope>
    <source>
        <strain evidence="2">5</strain>
        <tissue evidence="2">Leaf</tissue>
    </source>
</reference>
<keyword evidence="3" id="KW-1185">Reference proteome</keyword>
<protein>
    <submittedName>
        <fullName evidence="2">Uncharacterized protein</fullName>
    </submittedName>
</protein>
<dbReference type="EMBL" id="JABEZY010000009">
    <property type="protein sequence ID" value="MBA0746928.1"/>
    <property type="molecule type" value="Genomic_DNA"/>
</dbReference>
<gene>
    <name evidence="2" type="ORF">Gogos_009400</name>
</gene>
<dbReference type="OrthoDB" id="1001325at2759"/>
<accession>A0A7J9CEZ1</accession>
<feature type="compositionally biased region" description="Basic and acidic residues" evidence="1">
    <location>
        <begin position="15"/>
        <end position="37"/>
    </location>
</feature>
<dbReference type="AlphaFoldDB" id="A0A7J9CEZ1"/>
<sequence>MTVVESVVNLGLEKDKLGSSESEERGVCEMDQKKDVVDVNGNGNGNNSGNEKPRVGKKKPNKKKDKLKCFLYDGPHILKKCLKKFAFKKKPVGKALVLGSNASGVEANEAKVRRS</sequence>
<dbReference type="Proteomes" id="UP000593579">
    <property type="component" value="Unassembled WGS sequence"/>
</dbReference>
<proteinExistence type="predicted"/>
<feature type="region of interest" description="Disordered" evidence="1">
    <location>
        <begin position="15"/>
        <end position="62"/>
    </location>
</feature>
<evidence type="ECO:0000313" key="2">
    <source>
        <dbReference type="EMBL" id="MBA0746928.1"/>
    </source>
</evidence>
<evidence type="ECO:0000256" key="1">
    <source>
        <dbReference type="SAM" id="MobiDB-lite"/>
    </source>
</evidence>
<name>A0A7J9CEZ1_GOSGO</name>
<organism evidence="2 3">
    <name type="scientific">Gossypium gossypioides</name>
    <name type="common">Mexican cotton</name>
    <name type="synonym">Selera gossypioides</name>
    <dbReference type="NCBI Taxonomy" id="34282"/>
    <lineage>
        <taxon>Eukaryota</taxon>
        <taxon>Viridiplantae</taxon>
        <taxon>Streptophyta</taxon>
        <taxon>Embryophyta</taxon>
        <taxon>Tracheophyta</taxon>
        <taxon>Spermatophyta</taxon>
        <taxon>Magnoliopsida</taxon>
        <taxon>eudicotyledons</taxon>
        <taxon>Gunneridae</taxon>
        <taxon>Pentapetalae</taxon>
        <taxon>rosids</taxon>
        <taxon>malvids</taxon>
        <taxon>Malvales</taxon>
        <taxon>Malvaceae</taxon>
        <taxon>Malvoideae</taxon>
        <taxon>Gossypium</taxon>
    </lineage>
</organism>
<comment type="caution">
    <text evidence="2">The sequence shown here is derived from an EMBL/GenBank/DDBJ whole genome shotgun (WGS) entry which is preliminary data.</text>
</comment>
<evidence type="ECO:0000313" key="3">
    <source>
        <dbReference type="Proteomes" id="UP000593579"/>
    </source>
</evidence>